<proteinExistence type="predicted"/>
<keyword evidence="2" id="KW-1185">Reference proteome</keyword>
<evidence type="ECO:0000313" key="2">
    <source>
        <dbReference type="Proteomes" id="UP000007753"/>
    </source>
</evidence>
<evidence type="ECO:0000313" key="1">
    <source>
        <dbReference type="EMBL" id="BAI96869.1"/>
    </source>
</evidence>
<gene>
    <name evidence="1" type="ordered locus">SJA_C1-20350</name>
</gene>
<organism evidence="1 2">
    <name type="scientific">Sphingobium indicum (strain DSM 16413 / CCM 7287 / MTCC 6362 / UT26 / NBRC 101211 / UT26S)</name>
    <name type="common">Sphingobium japonicum</name>
    <dbReference type="NCBI Taxonomy" id="452662"/>
    <lineage>
        <taxon>Bacteria</taxon>
        <taxon>Pseudomonadati</taxon>
        <taxon>Pseudomonadota</taxon>
        <taxon>Alphaproteobacteria</taxon>
        <taxon>Sphingomonadales</taxon>
        <taxon>Sphingomonadaceae</taxon>
        <taxon>Sphingobium</taxon>
    </lineage>
</organism>
<dbReference type="KEGG" id="sjp:SJA_C1-20350"/>
<dbReference type="HOGENOM" id="CLU_117130_0_0_5"/>
<accession>D4Z2N7</accession>
<sequence length="193" mass="21453">MNPNAHQPSREDVLDAFAVEPNHGREILERYLREYPHFSNELVDLSRELSRVPHGAERPMSLQEQAMVEAAWQQHMPIETKSAKDPLADLSVAQLREIAVQLDVPRQVVTAFRERRVVATSVPRRFLTRMAAALNCTVDLLVSTLTLPSGAVLARSYKSDGKPSAETAATFERLLIDAGVSEEKRTALLADGN</sequence>
<dbReference type="Proteomes" id="UP000007753">
    <property type="component" value="Chromosome 1"/>
</dbReference>
<dbReference type="GeneID" id="29273618"/>
<dbReference type="STRING" id="452662.SJA_C1-20350"/>
<dbReference type="eggNOG" id="ENOG502ZATR">
    <property type="taxonomic scope" value="Bacteria"/>
</dbReference>
<dbReference type="RefSeq" id="WP_013040332.1">
    <property type="nucleotide sequence ID" value="NC_014006.1"/>
</dbReference>
<dbReference type="EMBL" id="AP010803">
    <property type="protein sequence ID" value="BAI96869.1"/>
    <property type="molecule type" value="Genomic_DNA"/>
</dbReference>
<reference evidence="1 2" key="1">
    <citation type="journal article" date="2010" name="J. Bacteriol.">
        <title>Complete genome sequence of the representative gamma-hexachlorocyclohexane-degrading bacterium Sphingobium japonicum UT26.</title>
        <authorList>
            <person name="Nagata Y."/>
            <person name="Ohtsubo Y."/>
            <person name="Endo R."/>
            <person name="Ichikawa N."/>
            <person name="Ankai A."/>
            <person name="Oguchi A."/>
            <person name="Fukui S."/>
            <person name="Fujita N."/>
            <person name="Tsuda M."/>
        </authorList>
    </citation>
    <scope>NUCLEOTIDE SEQUENCE [LARGE SCALE GENOMIC DNA]</scope>
    <source>
        <strain evidence="2">DSM 16413 / CCM 7287 / MTCC 6362 / UT26 / NBRC 101211 / UT26S</strain>
    </source>
</reference>
<name>D4Z2N7_SPHIU</name>
<dbReference type="AlphaFoldDB" id="D4Z2N7"/>
<protein>
    <submittedName>
        <fullName evidence="1">Uncharacterized protein</fullName>
    </submittedName>
</protein>